<accession>A0AB38G0F7</accession>
<keyword evidence="7" id="KW-1185">Reference proteome</keyword>
<dbReference type="Proteomes" id="UP000251313">
    <property type="component" value="Unassembled WGS sequence"/>
</dbReference>
<evidence type="ECO:0000256" key="2">
    <source>
        <dbReference type="PIRNR" id="PIRNR006276"/>
    </source>
</evidence>
<dbReference type="PIRSF" id="PIRSF006276">
    <property type="entry name" value="UspA"/>
    <property type="match status" value="1"/>
</dbReference>
<reference evidence="5 6" key="1">
    <citation type="submission" date="2018-06" db="EMBL/GenBank/DDBJ databases">
        <authorList>
            <consortium name="Pathogen Informatics"/>
            <person name="Doyle S."/>
        </authorList>
    </citation>
    <scope>NUCLEOTIDE SEQUENCE [LARGE SCALE GENOMIC DNA]</scope>
    <source>
        <strain evidence="5 6">NCTC11967</strain>
    </source>
</reference>
<dbReference type="Gene3D" id="3.40.50.620">
    <property type="entry name" value="HUPs"/>
    <property type="match status" value="1"/>
</dbReference>
<protein>
    <recommendedName>
        <fullName evidence="2">Universal stress protein</fullName>
    </recommendedName>
</protein>
<dbReference type="GeneID" id="66902839"/>
<dbReference type="EMBL" id="UAVL01000020">
    <property type="protein sequence ID" value="SQA65154.1"/>
    <property type="molecule type" value="Genomic_DNA"/>
</dbReference>
<dbReference type="RefSeq" id="WP_006820453.1">
    <property type="nucleotide sequence ID" value="NZ_CABKQJ010000016.1"/>
</dbReference>
<comment type="subcellular location">
    <subcellularLocation>
        <location evidence="2">Cytoplasm</location>
    </subcellularLocation>
</comment>
<dbReference type="InterPro" id="IPR014729">
    <property type="entry name" value="Rossmann-like_a/b/a_fold"/>
</dbReference>
<dbReference type="GO" id="GO:0005737">
    <property type="term" value="C:cytoplasm"/>
    <property type="evidence" value="ECO:0007669"/>
    <property type="project" value="UniProtKB-SubCell"/>
</dbReference>
<comment type="similarity">
    <text evidence="1 2">Belongs to the universal stress protein A family.</text>
</comment>
<comment type="caution">
    <text evidence="5">The sequence shown here is derived from an EMBL/GenBank/DDBJ whole genome shotgun (WGS) entry which is preliminary data.</text>
</comment>
<dbReference type="NCBIfam" id="NF007512">
    <property type="entry name" value="PRK10116.1"/>
    <property type="match status" value="1"/>
</dbReference>
<proteinExistence type="inferred from homology"/>
<evidence type="ECO:0000256" key="1">
    <source>
        <dbReference type="ARBA" id="ARBA00008791"/>
    </source>
</evidence>
<dbReference type="Proteomes" id="UP000267341">
    <property type="component" value="Unassembled WGS sequence"/>
</dbReference>
<evidence type="ECO:0000313" key="4">
    <source>
        <dbReference type="EMBL" id="RKR64089.1"/>
    </source>
</evidence>
<dbReference type="InterPro" id="IPR006016">
    <property type="entry name" value="UspA"/>
</dbReference>
<organism evidence="5 6">
    <name type="scientific">Yokenella regensburgei</name>
    <dbReference type="NCBI Taxonomy" id="158877"/>
    <lineage>
        <taxon>Bacteria</taxon>
        <taxon>Pseudomonadati</taxon>
        <taxon>Pseudomonadota</taxon>
        <taxon>Gammaproteobacteria</taxon>
        <taxon>Enterobacterales</taxon>
        <taxon>Enterobacteriaceae</taxon>
        <taxon>Yokenella</taxon>
    </lineage>
</organism>
<dbReference type="EMBL" id="RBIZ01000003">
    <property type="protein sequence ID" value="RKR64089.1"/>
    <property type="molecule type" value="Genomic_DNA"/>
</dbReference>
<gene>
    <name evidence="5" type="primary">uspA_3</name>
    <name evidence="4" type="ORF">C7387_0771</name>
    <name evidence="5" type="ORF">NCTC11967_04180</name>
</gene>
<sequence>MSYAHLLVAVAPTPESRILINKAVSIARPLQARVSIITFLADPEMYNQFAAPMMENLRELIQEERQQFLQQLIDFADYPITQTLIASGELGCHVKHFCQQNQVDLVVCGNHNQSFFSRATCSAKTVVGTSCVDVLLVSLEAE</sequence>
<dbReference type="Pfam" id="PF00582">
    <property type="entry name" value="Usp"/>
    <property type="match status" value="1"/>
</dbReference>
<keyword evidence="2" id="KW-0963">Cytoplasm</keyword>
<feature type="domain" description="UspA" evidence="3">
    <location>
        <begin position="3"/>
        <end position="137"/>
    </location>
</feature>
<evidence type="ECO:0000313" key="5">
    <source>
        <dbReference type="EMBL" id="SQA65154.1"/>
    </source>
</evidence>
<dbReference type="AlphaFoldDB" id="A0AB38G0F7"/>
<evidence type="ECO:0000259" key="3">
    <source>
        <dbReference type="Pfam" id="PF00582"/>
    </source>
</evidence>
<dbReference type="SUPFAM" id="SSF52402">
    <property type="entry name" value="Adenine nucleotide alpha hydrolases-like"/>
    <property type="match status" value="1"/>
</dbReference>
<name>A0AB38G0F7_9ENTR</name>
<comment type="function">
    <text evidence="2">Required for resistance to DNA-damaging agents.</text>
</comment>
<reference evidence="4 7" key="2">
    <citation type="submission" date="2018-10" db="EMBL/GenBank/DDBJ databases">
        <title>Genomic Encyclopedia of Type Strains, Phase IV (KMG-IV): sequencing the most valuable type-strain genomes for metagenomic binning, comparative biology and taxonomic classification.</title>
        <authorList>
            <person name="Goeker M."/>
        </authorList>
    </citation>
    <scope>NUCLEOTIDE SEQUENCE [LARGE SCALE GENOMIC DNA]</scope>
    <source>
        <strain evidence="4 7">DSM 5079</strain>
    </source>
</reference>
<evidence type="ECO:0000313" key="6">
    <source>
        <dbReference type="Proteomes" id="UP000251313"/>
    </source>
</evidence>
<evidence type="ECO:0000313" key="7">
    <source>
        <dbReference type="Proteomes" id="UP000267341"/>
    </source>
</evidence>
<dbReference type="InterPro" id="IPR006015">
    <property type="entry name" value="Universal_stress_UspA"/>
</dbReference>